<organism evidence="1 2">
    <name type="scientific">Morganella morganii</name>
    <name type="common">Proteus morganii</name>
    <dbReference type="NCBI Taxonomy" id="582"/>
    <lineage>
        <taxon>Bacteria</taxon>
        <taxon>Pseudomonadati</taxon>
        <taxon>Pseudomonadota</taxon>
        <taxon>Gammaproteobacteria</taxon>
        <taxon>Enterobacterales</taxon>
        <taxon>Morganellaceae</taxon>
        <taxon>Morganella</taxon>
    </lineage>
</organism>
<gene>
    <name evidence="1" type="ORF">CYG68_14655</name>
</gene>
<dbReference type="Proteomes" id="UP000650477">
    <property type="component" value="Unassembled WGS sequence"/>
</dbReference>
<dbReference type="EMBL" id="PKLF01000013">
    <property type="protein sequence ID" value="MBE8613628.1"/>
    <property type="molecule type" value="Genomic_DNA"/>
</dbReference>
<dbReference type="AlphaFoldDB" id="A0A8I0Q6M0"/>
<comment type="caution">
    <text evidence="1">The sequence shown here is derived from an EMBL/GenBank/DDBJ whole genome shotgun (WGS) entry which is preliminary data.</text>
</comment>
<accession>A0A8I0Q6M0</accession>
<reference evidence="1" key="1">
    <citation type="submission" date="2017-12" db="EMBL/GenBank/DDBJ databases">
        <title>Genome sequencing and analysis.</title>
        <authorList>
            <person name="Huang Y.-T."/>
        </authorList>
    </citation>
    <scope>NUCLEOTIDE SEQUENCE</scope>
    <source>
        <strain evidence="1">VGH116</strain>
    </source>
</reference>
<proteinExistence type="predicted"/>
<evidence type="ECO:0000313" key="2">
    <source>
        <dbReference type="Proteomes" id="UP000650477"/>
    </source>
</evidence>
<sequence>MRGGAAMTHRVNLTAWRSRLKRQICRRMVFRFLMAGGVLLSALLPVYLRHSLNVQHLALLQAAFDDREIRLAPQRAELARQRALQRQAETENLRQQQTARENRRYRDLLVFLQAQLPEDAWLARYQAEQQKHDTESSVRHALSVNRRQVIVPSHPLLQRAPPGLMPLRLISLQHHKTAGIRQFILVTGRSRS</sequence>
<name>A0A8I0Q6M0_MORMO</name>
<evidence type="ECO:0000313" key="1">
    <source>
        <dbReference type="EMBL" id="MBE8613628.1"/>
    </source>
</evidence>
<protein>
    <submittedName>
        <fullName evidence="1">Uncharacterized protein</fullName>
    </submittedName>
</protein>